<name>A0AA35TCZ1_GEOBA</name>
<dbReference type="AlphaFoldDB" id="A0AA35TCZ1"/>
<dbReference type="Proteomes" id="UP001174909">
    <property type="component" value="Unassembled WGS sequence"/>
</dbReference>
<evidence type="ECO:0000313" key="2">
    <source>
        <dbReference type="Proteomes" id="UP001174909"/>
    </source>
</evidence>
<protein>
    <submittedName>
        <fullName evidence="1">Uncharacterized protein</fullName>
    </submittedName>
</protein>
<dbReference type="EMBL" id="CASHTH010003495">
    <property type="protein sequence ID" value="CAI8045673.1"/>
    <property type="molecule type" value="Genomic_DNA"/>
</dbReference>
<proteinExistence type="predicted"/>
<feature type="non-terminal residue" evidence="1">
    <location>
        <position position="1"/>
    </location>
</feature>
<organism evidence="1 2">
    <name type="scientific">Geodia barretti</name>
    <name type="common">Barrett's horny sponge</name>
    <dbReference type="NCBI Taxonomy" id="519541"/>
    <lineage>
        <taxon>Eukaryota</taxon>
        <taxon>Metazoa</taxon>
        <taxon>Porifera</taxon>
        <taxon>Demospongiae</taxon>
        <taxon>Heteroscleromorpha</taxon>
        <taxon>Tetractinellida</taxon>
        <taxon>Astrophorina</taxon>
        <taxon>Geodiidae</taxon>
        <taxon>Geodia</taxon>
    </lineage>
</organism>
<sequence length="66" mass="7703">KAKSSGVSTSDILRTTNWSSSTTFTWFYHRPVQMGQFGRRVLTLRPASSAEEVYRPQKEVWRREIP</sequence>
<comment type="caution">
    <text evidence="1">The sequence shown here is derived from an EMBL/GenBank/DDBJ whole genome shotgun (WGS) entry which is preliminary data.</text>
</comment>
<keyword evidence="2" id="KW-1185">Reference proteome</keyword>
<gene>
    <name evidence="1" type="ORF">GBAR_LOCUS25266</name>
</gene>
<accession>A0AA35TCZ1</accession>
<reference evidence="1" key="1">
    <citation type="submission" date="2023-03" db="EMBL/GenBank/DDBJ databases">
        <authorList>
            <person name="Steffen K."/>
            <person name="Cardenas P."/>
        </authorList>
    </citation>
    <scope>NUCLEOTIDE SEQUENCE</scope>
</reference>
<evidence type="ECO:0000313" key="1">
    <source>
        <dbReference type="EMBL" id="CAI8045673.1"/>
    </source>
</evidence>